<dbReference type="GO" id="GO:0033981">
    <property type="term" value="F:D-dopachrome decarboxylase activity"/>
    <property type="evidence" value="ECO:0007669"/>
    <property type="project" value="UniProtKB-EC"/>
</dbReference>
<evidence type="ECO:0000256" key="7">
    <source>
        <dbReference type="ARBA" id="ARBA00023239"/>
    </source>
</evidence>
<dbReference type="GO" id="GO:0005615">
    <property type="term" value="C:extracellular space"/>
    <property type="evidence" value="ECO:0007669"/>
    <property type="project" value="TreeGrafter"/>
</dbReference>
<dbReference type="InterPro" id="IPR014347">
    <property type="entry name" value="Tautomerase/MIF_sf"/>
</dbReference>
<dbReference type="EMBL" id="BMAO01029052">
    <property type="protein sequence ID" value="GFR29072.1"/>
    <property type="molecule type" value="Genomic_DNA"/>
</dbReference>
<keyword evidence="7" id="KW-0456">Lyase</keyword>
<dbReference type="Pfam" id="PF01187">
    <property type="entry name" value="MIF"/>
    <property type="match status" value="1"/>
</dbReference>
<reference evidence="10" key="1">
    <citation type="submission" date="2020-07" db="EMBL/GenBank/DDBJ databases">
        <title>Multicomponent nature underlies the extraordinary mechanical properties of spider dragline silk.</title>
        <authorList>
            <person name="Kono N."/>
            <person name="Nakamura H."/>
            <person name="Mori M."/>
            <person name="Yoshida Y."/>
            <person name="Ohtoshi R."/>
            <person name="Malay A.D."/>
            <person name="Moran D.A.P."/>
            <person name="Tomita M."/>
            <person name="Numata K."/>
            <person name="Arakawa K."/>
        </authorList>
    </citation>
    <scope>NUCLEOTIDE SEQUENCE</scope>
</reference>
<dbReference type="GO" id="GO:0005737">
    <property type="term" value="C:cytoplasm"/>
    <property type="evidence" value="ECO:0007669"/>
    <property type="project" value="UniProtKB-SubCell"/>
</dbReference>
<dbReference type="GO" id="GO:0050178">
    <property type="term" value="F:phenylpyruvate tautomerase activity"/>
    <property type="evidence" value="ECO:0007669"/>
    <property type="project" value="TreeGrafter"/>
</dbReference>
<comment type="subcellular location">
    <subcellularLocation>
        <location evidence="1">Cytoplasm</location>
    </subcellularLocation>
</comment>
<evidence type="ECO:0000256" key="6">
    <source>
        <dbReference type="ARBA" id="ARBA00023101"/>
    </source>
</evidence>
<comment type="subunit">
    <text evidence="3">Homotrimer.</text>
</comment>
<dbReference type="Gene3D" id="3.30.429.10">
    <property type="entry name" value="Macrophage Migration Inhibitory Factor"/>
    <property type="match status" value="1"/>
</dbReference>
<gene>
    <name evidence="10" type="primary">AVEN_159540_1</name>
    <name evidence="10" type="ORF">TNCT_191201</name>
</gene>
<accession>A0A8X6HRZ1</accession>
<evidence type="ECO:0000256" key="2">
    <source>
        <dbReference type="ARBA" id="ARBA00005851"/>
    </source>
</evidence>
<evidence type="ECO:0000256" key="9">
    <source>
        <dbReference type="ARBA" id="ARBA00038884"/>
    </source>
</evidence>
<sequence length="126" mass="14200">ELYILDFSFLFFKRMPLCVFYTNVPDKDVPRTFEVDLSKLIAEVLSKPLEKVAVNVLPGQRMVSGGTSEPTCWMNLWSIGVFDAERNPGYATKLYPFITESLGIASDKIVLLFHDIAATQRAQPPI</sequence>
<name>A0A8X6HRZ1_TRICU</name>
<keyword evidence="6" id="KW-0470">Melanin biosynthesis</keyword>
<evidence type="ECO:0000256" key="8">
    <source>
        <dbReference type="ARBA" id="ARBA00037460"/>
    </source>
</evidence>
<dbReference type="OrthoDB" id="6080988at2759"/>
<comment type="similarity">
    <text evidence="2">Belongs to the MIF family.</text>
</comment>
<dbReference type="InterPro" id="IPR001398">
    <property type="entry name" value="Macrophage_inhib_fac"/>
</dbReference>
<evidence type="ECO:0000256" key="4">
    <source>
        <dbReference type="ARBA" id="ARBA00022490"/>
    </source>
</evidence>
<organism evidence="10 11">
    <name type="scientific">Trichonephila clavata</name>
    <name type="common">Joro spider</name>
    <name type="synonym">Nephila clavata</name>
    <dbReference type="NCBI Taxonomy" id="2740835"/>
    <lineage>
        <taxon>Eukaryota</taxon>
        <taxon>Metazoa</taxon>
        <taxon>Ecdysozoa</taxon>
        <taxon>Arthropoda</taxon>
        <taxon>Chelicerata</taxon>
        <taxon>Arachnida</taxon>
        <taxon>Araneae</taxon>
        <taxon>Araneomorphae</taxon>
        <taxon>Entelegynae</taxon>
        <taxon>Araneoidea</taxon>
        <taxon>Nephilidae</taxon>
        <taxon>Trichonephila</taxon>
    </lineage>
</organism>
<dbReference type="SUPFAM" id="SSF55331">
    <property type="entry name" value="Tautomerase/MIF"/>
    <property type="match status" value="1"/>
</dbReference>
<keyword evidence="4" id="KW-0963">Cytoplasm</keyword>
<dbReference type="AlphaFoldDB" id="A0A8X6HRZ1"/>
<comment type="function">
    <text evidence="8">Tautomerization of D-dopachrome with decarboxylation to give 5,6-dihydroxyindole (DHI).</text>
</comment>
<keyword evidence="5" id="KW-0007">Acetylation</keyword>
<dbReference type="EC" id="4.1.1.84" evidence="9"/>
<protein>
    <recommendedName>
        <fullName evidence="9">D-dopachrome decarboxylase</fullName>
        <ecNumber evidence="9">4.1.1.84</ecNumber>
    </recommendedName>
</protein>
<evidence type="ECO:0000313" key="11">
    <source>
        <dbReference type="Proteomes" id="UP000887116"/>
    </source>
</evidence>
<evidence type="ECO:0000256" key="1">
    <source>
        <dbReference type="ARBA" id="ARBA00004496"/>
    </source>
</evidence>
<dbReference type="PANTHER" id="PTHR11954">
    <property type="entry name" value="D-DOPACHROME DECARBOXYLASE"/>
    <property type="match status" value="1"/>
</dbReference>
<comment type="caution">
    <text evidence="10">The sequence shown here is derived from an EMBL/GenBank/DDBJ whole genome shotgun (WGS) entry which is preliminary data.</text>
</comment>
<proteinExistence type="inferred from homology"/>
<evidence type="ECO:0000313" key="10">
    <source>
        <dbReference type="EMBL" id="GFR29072.1"/>
    </source>
</evidence>
<dbReference type="Proteomes" id="UP000887116">
    <property type="component" value="Unassembled WGS sequence"/>
</dbReference>
<evidence type="ECO:0000256" key="3">
    <source>
        <dbReference type="ARBA" id="ARBA00011233"/>
    </source>
</evidence>
<evidence type="ECO:0000256" key="5">
    <source>
        <dbReference type="ARBA" id="ARBA00022990"/>
    </source>
</evidence>
<dbReference type="PANTHER" id="PTHR11954:SF22">
    <property type="entry name" value="D-DOPACHROME DECARBOXYLASE"/>
    <property type="match status" value="1"/>
</dbReference>
<dbReference type="GO" id="GO:0042438">
    <property type="term" value="P:melanin biosynthetic process"/>
    <property type="evidence" value="ECO:0007669"/>
    <property type="project" value="UniProtKB-KW"/>
</dbReference>
<feature type="non-terminal residue" evidence="10">
    <location>
        <position position="126"/>
    </location>
</feature>
<keyword evidence="11" id="KW-1185">Reference proteome</keyword>